<protein>
    <submittedName>
        <fullName evidence="3">Protein skip34</fullName>
    </submittedName>
</protein>
<sequence>MCYGQQRSLSRDIVNAQPSRRSGGHNGTAAVDDLRDRLAETEARLARARAREAELSRQLEQMKRFVSVMEILENYLKRRFREQQQHVARLLSPSSSASASASAF</sequence>
<evidence type="ECO:0000313" key="4">
    <source>
        <dbReference type="Proteomes" id="UP001341840"/>
    </source>
</evidence>
<feature type="coiled-coil region" evidence="1">
    <location>
        <begin position="31"/>
        <end position="65"/>
    </location>
</feature>
<accession>A0ABU6S7U3</accession>
<gene>
    <name evidence="3" type="primary">SKIP34_1</name>
    <name evidence="3" type="ORF">PIB30_013558</name>
</gene>
<name>A0ABU6S7U3_9FABA</name>
<feature type="region of interest" description="Disordered" evidence="2">
    <location>
        <begin position="1"/>
        <end position="30"/>
    </location>
</feature>
<evidence type="ECO:0000256" key="2">
    <source>
        <dbReference type="SAM" id="MobiDB-lite"/>
    </source>
</evidence>
<proteinExistence type="predicted"/>
<reference evidence="3 4" key="1">
    <citation type="journal article" date="2023" name="Plants (Basel)">
        <title>Bridging the Gap: Combining Genomics and Transcriptomics Approaches to Understand Stylosanthes scabra, an Orphan Legume from the Brazilian Caatinga.</title>
        <authorList>
            <person name="Ferreira-Neto J.R.C."/>
            <person name="da Silva M.D."/>
            <person name="Binneck E."/>
            <person name="de Melo N.F."/>
            <person name="da Silva R.H."/>
            <person name="de Melo A.L.T.M."/>
            <person name="Pandolfi V."/>
            <person name="Bustamante F.O."/>
            <person name="Brasileiro-Vidal A.C."/>
            <person name="Benko-Iseppon A.M."/>
        </authorList>
    </citation>
    <scope>NUCLEOTIDE SEQUENCE [LARGE SCALE GENOMIC DNA]</scope>
    <source>
        <tissue evidence="3">Leaves</tissue>
    </source>
</reference>
<keyword evidence="1" id="KW-0175">Coiled coil</keyword>
<organism evidence="3 4">
    <name type="scientific">Stylosanthes scabra</name>
    <dbReference type="NCBI Taxonomy" id="79078"/>
    <lineage>
        <taxon>Eukaryota</taxon>
        <taxon>Viridiplantae</taxon>
        <taxon>Streptophyta</taxon>
        <taxon>Embryophyta</taxon>
        <taxon>Tracheophyta</taxon>
        <taxon>Spermatophyta</taxon>
        <taxon>Magnoliopsida</taxon>
        <taxon>eudicotyledons</taxon>
        <taxon>Gunneridae</taxon>
        <taxon>Pentapetalae</taxon>
        <taxon>rosids</taxon>
        <taxon>fabids</taxon>
        <taxon>Fabales</taxon>
        <taxon>Fabaceae</taxon>
        <taxon>Papilionoideae</taxon>
        <taxon>50 kb inversion clade</taxon>
        <taxon>dalbergioids sensu lato</taxon>
        <taxon>Dalbergieae</taxon>
        <taxon>Pterocarpus clade</taxon>
        <taxon>Stylosanthes</taxon>
    </lineage>
</organism>
<dbReference type="Proteomes" id="UP001341840">
    <property type="component" value="Unassembled WGS sequence"/>
</dbReference>
<evidence type="ECO:0000256" key="1">
    <source>
        <dbReference type="SAM" id="Coils"/>
    </source>
</evidence>
<keyword evidence="4" id="KW-1185">Reference proteome</keyword>
<evidence type="ECO:0000313" key="3">
    <source>
        <dbReference type="EMBL" id="MED6131828.1"/>
    </source>
</evidence>
<comment type="caution">
    <text evidence="3">The sequence shown here is derived from an EMBL/GenBank/DDBJ whole genome shotgun (WGS) entry which is preliminary data.</text>
</comment>
<dbReference type="EMBL" id="JASCZI010060450">
    <property type="protein sequence ID" value="MED6131828.1"/>
    <property type="molecule type" value="Genomic_DNA"/>
</dbReference>